<dbReference type="PANTHER" id="PTHR32089:SF112">
    <property type="entry name" value="LYSOZYME-LIKE PROTEIN-RELATED"/>
    <property type="match status" value="1"/>
</dbReference>
<keyword evidence="4" id="KW-1133">Transmembrane helix</keyword>
<keyword evidence="1 3" id="KW-0807">Transducer</keyword>
<evidence type="ECO:0000259" key="6">
    <source>
        <dbReference type="PROSITE" id="PS50885"/>
    </source>
</evidence>
<protein>
    <recommendedName>
        <fullName evidence="9">Methyl-accepting chemotaxis protein</fullName>
    </recommendedName>
</protein>
<dbReference type="SMART" id="SM00304">
    <property type="entry name" value="HAMP"/>
    <property type="match status" value="1"/>
</dbReference>
<keyword evidence="8" id="KW-1185">Reference proteome</keyword>
<evidence type="ECO:0000256" key="1">
    <source>
        <dbReference type="ARBA" id="ARBA00023224"/>
    </source>
</evidence>
<evidence type="ECO:0000313" key="8">
    <source>
        <dbReference type="Proteomes" id="UP000216052"/>
    </source>
</evidence>
<dbReference type="CDD" id="cd06225">
    <property type="entry name" value="HAMP"/>
    <property type="match status" value="1"/>
</dbReference>
<accession>A0ABZ3IYG0</accession>
<dbReference type="Gene3D" id="6.10.340.10">
    <property type="match status" value="1"/>
</dbReference>
<keyword evidence="4" id="KW-0472">Membrane</keyword>
<feature type="transmembrane region" description="Helical" evidence="4">
    <location>
        <begin position="198"/>
        <end position="218"/>
    </location>
</feature>
<dbReference type="PROSITE" id="PS50885">
    <property type="entry name" value="HAMP"/>
    <property type="match status" value="1"/>
</dbReference>
<proteinExistence type="inferred from homology"/>
<comment type="similarity">
    <text evidence="2">Belongs to the methyl-accepting chemotaxis (MCP) protein family.</text>
</comment>
<dbReference type="EMBL" id="CP155571">
    <property type="protein sequence ID" value="XFO71045.1"/>
    <property type="molecule type" value="Genomic_DNA"/>
</dbReference>
<dbReference type="InterPro" id="IPR003660">
    <property type="entry name" value="HAMP_dom"/>
</dbReference>
<dbReference type="SUPFAM" id="SSF58104">
    <property type="entry name" value="Methyl-accepting chemotaxis protein (MCP) signaling domain"/>
    <property type="match status" value="1"/>
</dbReference>
<evidence type="ECO:0000256" key="2">
    <source>
        <dbReference type="ARBA" id="ARBA00029447"/>
    </source>
</evidence>
<evidence type="ECO:0000259" key="5">
    <source>
        <dbReference type="PROSITE" id="PS50111"/>
    </source>
</evidence>
<feature type="domain" description="HAMP" evidence="6">
    <location>
        <begin position="220"/>
        <end position="272"/>
    </location>
</feature>
<dbReference type="PROSITE" id="PS51257">
    <property type="entry name" value="PROKAR_LIPOPROTEIN"/>
    <property type="match status" value="1"/>
</dbReference>
<evidence type="ECO:0008006" key="9">
    <source>
        <dbReference type="Google" id="ProtNLM"/>
    </source>
</evidence>
<dbReference type="PROSITE" id="PS50111">
    <property type="entry name" value="CHEMOTAXIS_TRANSDUC_2"/>
    <property type="match status" value="1"/>
</dbReference>
<dbReference type="SMART" id="SM00283">
    <property type="entry name" value="MA"/>
    <property type="match status" value="1"/>
</dbReference>
<dbReference type="PANTHER" id="PTHR32089">
    <property type="entry name" value="METHYL-ACCEPTING CHEMOTAXIS PROTEIN MCPB"/>
    <property type="match status" value="1"/>
</dbReference>
<dbReference type="Gene3D" id="1.10.287.950">
    <property type="entry name" value="Methyl-accepting chemotaxis protein"/>
    <property type="match status" value="1"/>
</dbReference>
<dbReference type="Proteomes" id="UP000216052">
    <property type="component" value="Chromosome"/>
</dbReference>
<reference evidence="7" key="1">
    <citation type="submission" date="2024-05" db="EMBL/GenBank/DDBJ databases">
        <title>Isolation and characterization of Sporomusa carbonis sp. nov., a carboxydotrophic hydrogenogen in the genus of Sporomusa isolated from a charcoal burning pile.</title>
        <authorList>
            <person name="Boeer T."/>
            <person name="Rosenbaum F."/>
            <person name="Eysell L."/>
            <person name="Mueller V."/>
            <person name="Daniel R."/>
            <person name="Poehlein A."/>
        </authorList>
    </citation>
    <scope>NUCLEOTIDE SEQUENCE [LARGE SCALE GENOMIC DNA]</scope>
    <source>
        <strain evidence="7">DSM 3132</strain>
    </source>
</reference>
<organism evidence="7 8">
    <name type="scientific">Sporomusa acidovorans (strain ATCC 49682 / DSM 3132 / Mol)</name>
    <dbReference type="NCBI Taxonomy" id="1123286"/>
    <lineage>
        <taxon>Bacteria</taxon>
        <taxon>Bacillati</taxon>
        <taxon>Bacillota</taxon>
        <taxon>Negativicutes</taxon>
        <taxon>Selenomonadales</taxon>
        <taxon>Sporomusaceae</taxon>
        <taxon>Sporomusa</taxon>
    </lineage>
</organism>
<evidence type="ECO:0000256" key="3">
    <source>
        <dbReference type="PROSITE-ProRule" id="PRU00284"/>
    </source>
</evidence>
<name>A0ABZ3IYG0_SPOA4</name>
<evidence type="ECO:0000256" key="4">
    <source>
        <dbReference type="SAM" id="Phobius"/>
    </source>
</evidence>
<gene>
    <name evidence="7" type="ORF">SPACI_010450</name>
</gene>
<sequence>MSLLKTKLSFKFAVSFGTILLLILIMACSSFINMQHSKADLIKIDEANKRMSLADDVAVQYKATIAAIRGYAAYGETAYLGQIDSGFENMVADEKELLTMAREDKRQEVQNVIDDTTQYKEIITKDYIPLVKAYHTAKTAGDAALVWEYEIKLNEMTKRLAPLDQAITNDVDGFAENNAALAKSLIDDSKNRVDNVNLFSLVVSLVVLILGLVIAIVLTKTIRNPIIVLTDATKKYAAGDLRDAIETHSSDEIGELGRSLSVMHSHFVSMITGIRSASEQLAAASEQTAASIEEVTSTSESVSKSMERLSGEAENGNQSMLEASQALVELSSLIQIAKKKANDTCNNSQETLAAAENGRTKVNESVSKMDNITAQTKKSSQIISELSEYSQQISQIIDTITSIAKQTNLLALNAAIEAARAGEHGRGFAVVAEEVRQLAEQSNQGAQEITSLVQKVTEKTELAVAAMAQNVTEVEGGVTTVNEAGLALDKILQAVTLMAQEAKEIGDVTSEQVANSDQIVKLINDLSSVIETVAAHSGEVLASDQEQSSALQTVAASAEETSAMANELEKSVEQFVV</sequence>
<dbReference type="CDD" id="cd11386">
    <property type="entry name" value="MCP_signal"/>
    <property type="match status" value="1"/>
</dbReference>
<dbReference type="Pfam" id="PF00015">
    <property type="entry name" value="MCPsignal"/>
    <property type="match status" value="1"/>
</dbReference>
<feature type="domain" description="Methyl-accepting transducer" evidence="5">
    <location>
        <begin position="291"/>
        <end position="527"/>
    </location>
</feature>
<dbReference type="InterPro" id="IPR004089">
    <property type="entry name" value="MCPsignal_dom"/>
</dbReference>
<keyword evidence="4" id="KW-0812">Transmembrane</keyword>
<evidence type="ECO:0000313" key="7">
    <source>
        <dbReference type="EMBL" id="XFO71045.1"/>
    </source>
</evidence>
<feature type="transmembrane region" description="Helical" evidence="4">
    <location>
        <begin position="12"/>
        <end position="34"/>
    </location>
</feature>
<dbReference type="Pfam" id="PF00672">
    <property type="entry name" value="HAMP"/>
    <property type="match status" value="1"/>
</dbReference>